<dbReference type="Proteomes" id="UP001597045">
    <property type="component" value="Unassembled WGS sequence"/>
</dbReference>
<name>A0ABW3MGR9_9PSEU</name>
<comment type="caution">
    <text evidence="1">The sequence shown here is derived from an EMBL/GenBank/DDBJ whole genome shotgun (WGS) entry which is preliminary data.</text>
</comment>
<evidence type="ECO:0000313" key="2">
    <source>
        <dbReference type="Proteomes" id="UP001597045"/>
    </source>
</evidence>
<organism evidence="1 2">
    <name type="scientific">Kibdelosporangium lantanae</name>
    <dbReference type="NCBI Taxonomy" id="1497396"/>
    <lineage>
        <taxon>Bacteria</taxon>
        <taxon>Bacillati</taxon>
        <taxon>Actinomycetota</taxon>
        <taxon>Actinomycetes</taxon>
        <taxon>Pseudonocardiales</taxon>
        <taxon>Pseudonocardiaceae</taxon>
        <taxon>Kibdelosporangium</taxon>
    </lineage>
</organism>
<reference evidence="2" key="1">
    <citation type="journal article" date="2019" name="Int. J. Syst. Evol. Microbiol.">
        <title>The Global Catalogue of Microorganisms (GCM) 10K type strain sequencing project: providing services to taxonomists for standard genome sequencing and annotation.</title>
        <authorList>
            <consortium name="The Broad Institute Genomics Platform"/>
            <consortium name="The Broad Institute Genome Sequencing Center for Infectious Disease"/>
            <person name="Wu L."/>
            <person name="Ma J."/>
        </authorList>
    </citation>
    <scope>NUCLEOTIDE SEQUENCE [LARGE SCALE GENOMIC DNA]</scope>
    <source>
        <strain evidence="2">JCM 31486</strain>
    </source>
</reference>
<dbReference type="EMBL" id="JBHTIS010002462">
    <property type="protein sequence ID" value="MFD1049881.1"/>
    <property type="molecule type" value="Genomic_DNA"/>
</dbReference>
<gene>
    <name evidence="1" type="ORF">ACFQ1S_32285</name>
</gene>
<sequence>MLLAALVMLPLVVVPAQRMDVPLGAFTDQSTNVTGALTQEDHS</sequence>
<keyword evidence="2" id="KW-1185">Reference proteome</keyword>
<evidence type="ECO:0000313" key="1">
    <source>
        <dbReference type="EMBL" id="MFD1049881.1"/>
    </source>
</evidence>
<proteinExistence type="predicted"/>
<accession>A0ABW3MGR9</accession>
<protein>
    <submittedName>
        <fullName evidence="1">Uncharacterized protein</fullName>
    </submittedName>
</protein>